<evidence type="ECO:0000313" key="2">
    <source>
        <dbReference type="Proteomes" id="UP001432027"/>
    </source>
</evidence>
<protein>
    <submittedName>
        <fullName evidence="1">Uncharacterized protein</fullName>
    </submittedName>
</protein>
<dbReference type="Proteomes" id="UP001432027">
    <property type="component" value="Unassembled WGS sequence"/>
</dbReference>
<keyword evidence="2" id="KW-1185">Reference proteome</keyword>
<proteinExistence type="predicted"/>
<accession>A0AAV5U062</accession>
<comment type="caution">
    <text evidence="1">The sequence shown here is derived from an EMBL/GenBank/DDBJ whole genome shotgun (WGS) entry which is preliminary data.</text>
</comment>
<reference evidence="1" key="1">
    <citation type="submission" date="2023-10" db="EMBL/GenBank/DDBJ databases">
        <title>Genome assembly of Pristionchus species.</title>
        <authorList>
            <person name="Yoshida K."/>
            <person name="Sommer R.J."/>
        </authorList>
    </citation>
    <scope>NUCLEOTIDE SEQUENCE</scope>
    <source>
        <strain evidence="1">RS0144</strain>
    </source>
</reference>
<feature type="non-terminal residue" evidence="1">
    <location>
        <position position="1"/>
    </location>
</feature>
<dbReference type="AlphaFoldDB" id="A0AAV5U062"/>
<sequence>WTSENGLPSIEGAVSKSVRAISTLGTALRRWIVACCIISRVNSEQKPVHSLYRGSGSGLCQYEVEVVSSAHTLI</sequence>
<dbReference type="EMBL" id="BTSX01000005">
    <property type="protein sequence ID" value="GMS99896.1"/>
    <property type="molecule type" value="Genomic_DNA"/>
</dbReference>
<gene>
    <name evidence="1" type="ORF">PENTCL1PPCAC_22072</name>
</gene>
<organism evidence="1 2">
    <name type="scientific">Pristionchus entomophagus</name>
    <dbReference type="NCBI Taxonomy" id="358040"/>
    <lineage>
        <taxon>Eukaryota</taxon>
        <taxon>Metazoa</taxon>
        <taxon>Ecdysozoa</taxon>
        <taxon>Nematoda</taxon>
        <taxon>Chromadorea</taxon>
        <taxon>Rhabditida</taxon>
        <taxon>Rhabditina</taxon>
        <taxon>Diplogasteromorpha</taxon>
        <taxon>Diplogasteroidea</taxon>
        <taxon>Neodiplogasteridae</taxon>
        <taxon>Pristionchus</taxon>
    </lineage>
</organism>
<name>A0AAV5U062_9BILA</name>
<evidence type="ECO:0000313" key="1">
    <source>
        <dbReference type="EMBL" id="GMS99896.1"/>
    </source>
</evidence>